<keyword evidence="5" id="KW-0175">Coiled coil</keyword>
<dbReference type="HOGENOM" id="CLU_009665_17_0_1"/>
<dbReference type="InterPro" id="IPR036188">
    <property type="entry name" value="FAD/NAD-bd_sf"/>
</dbReference>
<dbReference type="AlphaFoldDB" id="A0A075AUL3"/>
<dbReference type="InterPro" id="IPR002938">
    <property type="entry name" value="FAD-bd"/>
</dbReference>
<feature type="coiled-coil region" evidence="5">
    <location>
        <begin position="341"/>
        <end position="368"/>
    </location>
</feature>
<keyword evidence="6" id="KW-0812">Transmembrane</keyword>
<evidence type="ECO:0000256" key="2">
    <source>
        <dbReference type="ARBA" id="ARBA00022827"/>
    </source>
</evidence>
<dbReference type="Proteomes" id="UP000030755">
    <property type="component" value="Unassembled WGS sequence"/>
</dbReference>
<dbReference type="GO" id="GO:0071949">
    <property type="term" value="F:FAD binding"/>
    <property type="evidence" value="ECO:0007669"/>
    <property type="project" value="InterPro"/>
</dbReference>
<evidence type="ECO:0000256" key="1">
    <source>
        <dbReference type="ARBA" id="ARBA00022630"/>
    </source>
</evidence>
<evidence type="ECO:0000259" key="7">
    <source>
        <dbReference type="Pfam" id="PF01494"/>
    </source>
</evidence>
<keyword evidence="9" id="KW-1185">Reference proteome</keyword>
<dbReference type="SUPFAM" id="SSF51905">
    <property type="entry name" value="FAD/NAD(P)-binding domain"/>
    <property type="match status" value="1"/>
</dbReference>
<keyword evidence="1" id="KW-0285">Flavoprotein</keyword>
<keyword evidence="6" id="KW-1133">Transmembrane helix</keyword>
<dbReference type="PANTHER" id="PTHR46972">
    <property type="entry name" value="MONOOXYGENASE ASQM-RELATED"/>
    <property type="match status" value="1"/>
</dbReference>
<reference evidence="8 9" key="1">
    <citation type="journal article" date="2013" name="Curr. Biol.">
        <title>Shared signatures of parasitism and phylogenomics unite Cryptomycota and microsporidia.</title>
        <authorList>
            <person name="James T.Y."/>
            <person name="Pelin A."/>
            <person name="Bonen L."/>
            <person name="Ahrendt S."/>
            <person name="Sain D."/>
            <person name="Corradi N."/>
            <person name="Stajich J.E."/>
        </authorList>
    </citation>
    <scope>NUCLEOTIDE SEQUENCE [LARGE SCALE GENOMIC DNA]</scope>
    <source>
        <strain evidence="8 9">CSF55</strain>
    </source>
</reference>
<evidence type="ECO:0000313" key="8">
    <source>
        <dbReference type="EMBL" id="EPZ33981.1"/>
    </source>
</evidence>
<protein>
    <submittedName>
        <fullName evidence="8">Monooxygenase, FAD-binding domain-containing protein</fullName>
    </submittedName>
</protein>
<dbReference type="GO" id="GO:0004497">
    <property type="term" value="F:monooxygenase activity"/>
    <property type="evidence" value="ECO:0007669"/>
    <property type="project" value="UniProtKB-KW"/>
</dbReference>
<dbReference type="Pfam" id="PF01494">
    <property type="entry name" value="FAD_binding_3"/>
    <property type="match status" value="1"/>
</dbReference>
<name>A0A075AUL3_ROZAC</name>
<accession>A0A075AUL3</accession>
<keyword evidence="6" id="KW-0472">Membrane</keyword>
<evidence type="ECO:0000256" key="4">
    <source>
        <dbReference type="ARBA" id="ARBA00023033"/>
    </source>
</evidence>
<dbReference type="OMA" id="RFQGWAI"/>
<evidence type="ECO:0000313" key="9">
    <source>
        <dbReference type="Proteomes" id="UP000030755"/>
    </source>
</evidence>
<dbReference type="PRINTS" id="PR00420">
    <property type="entry name" value="RNGMNOXGNASE"/>
</dbReference>
<sequence>MDFERLFNSHPSFFETKKNSEKIIGIIGGGIAGLALAIALQKHKIRSVVFEKDESFDSRHQGYGLTMQQGGRALKTLGLSQNIAENSVSSHGHFVFDSEGYVILYWMPEEKKEREDSWTSGRNCHISRQNLRHILLDALDPDYTNVVWNSKLHHFVEKEELVELWFKDCDSEITVNALAGCDGIYSKVRKNILGDDLSFLGVFVMLGIFDNSKFSLCQDRVIQMSNGSTRVFAMPYDKTRWMWQLSFPYDYDASISLSSSGSLMLKETALELCKDFANPFLNMIEETSIDLITGYPVYDRDPLQAVLKENSLITLLGDAAHPMSPFKGQGANQALLDAVILADEIKKNENLKVAMRKYENNMIERTKNKVLGSRMGVSTLHCKEFLDTEYQLERRGFGNSNSAIELINSIRDQGIKCDDDRFLELIKSNRFVS</sequence>
<dbReference type="EMBL" id="KE561016">
    <property type="protein sequence ID" value="EPZ33981.1"/>
    <property type="molecule type" value="Genomic_DNA"/>
</dbReference>
<dbReference type="STRING" id="988480.A0A075AUL3"/>
<dbReference type="Gene3D" id="3.50.50.60">
    <property type="entry name" value="FAD/NAD(P)-binding domain"/>
    <property type="match status" value="1"/>
</dbReference>
<keyword evidence="3" id="KW-0560">Oxidoreductase</keyword>
<keyword evidence="2" id="KW-0274">FAD</keyword>
<feature type="transmembrane region" description="Helical" evidence="6">
    <location>
        <begin position="23"/>
        <end position="40"/>
    </location>
</feature>
<gene>
    <name evidence="8" type="ORF">O9G_004386</name>
</gene>
<dbReference type="PANTHER" id="PTHR46972:SF1">
    <property type="entry name" value="FAD DEPENDENT OXIDOREDUCTASE DOMAIN-CONTAINING PROTEIN"/>
    <property type="match status" value="1"/>
</dbReference>
<evidence type="ECO:0000256" key="6">
    <source>
        <dbReference type="SAM" id="Phobius"/>
    </source>
</evidence>
<proteinExistence type="predicted"/>
<evidence type="ECO:0000256" key="3">
    <source>
        <dbReference type="ARBA" id="ARBA00023002"/>
    </source>
</evidence>
<evidence type="ECO:0000256" key="5">
    <source>
        <dbReference type="SAM" id="Coils"/>
    </source>
</evidence>
<dbReference type="OrthoDB" id="655030at2759"/>
<keyword evidence="4 8" id="KW-0503">Monooxygenase</keyword>
<organism evidence="8 9">
    <name type="scientific">Rozella allomycis (strain CSF55)</name>
    <dbReference type="NCBI Taxonomy" id="988480"/>
    <lineage>
        <taxon>Eukaryota</taxon>
        <taxon>Fungi</taxon>
        <taxon>Fungi incertae sedis</taxon>
        <taxon>Cryptomycota</taxon>
        <taxon>Cryptomycota incertae sedis</taxon>
        <taxon>Rozella</taxon>
    </lineage>
</organism>
<feature type="domain" description="FAD-binding" evidence="7">
    <location>
        <begin position="25"/>
        <end position="344"/>
    </location>
</feature>